<dbReference type="EMBL" id="CCSD01000099">
    <property type="protein sequence ID" value="CDZ91506.1"/>
    <property type="molecule type" value="Genomic_DNA"/>
</dbReference>
<sequence>MSDPDISTAPTRLARLPSWLLTQSARHVHRVVSGRLGLADARGYHYRALAALEEYGSLCQADLGRRAGMDRSDIVATVNELADRRFVDRSPDPTDRRRNIISVTRRGRQHLRTLDDVLVAAQDEAFASLDPAERDQLAVLLTKVLAHHTRQAKGSSREPSTSDGLRGSGR</sequence>
<proteinExistence type="predicted"/>
<dbReference type="SUPFAM" id="SSF46785">
    <property type="entry name" value="Winged helix' DNA-binding domain"/>
    <property type="match status" value="1"/>
</dbReference>
<organism evidence="2 3">
    <name type="scientific">Rhodococcus ruber</name>
    <dbReference type="NCBI Taxonomy" id="1830"/>
    <lineage>
        <taxon>Bacteria</taxon>
        <taxon>Bacillati</taxon>
        <taxon>Actinomycetota</taxon>
        <taxon>Actinomycetes</taxon>
        <taxon>Mycobacteriales</taxon>
        <taxon>Nocardiaceae</taxon>
        <taxon>Rhodococcus</taxon>
    </lineage>
</organism>
<dbReference type="Proteomes" id="UP000042997">
    <property type="component" value="Unassembled WGS sequence"/>
</dbReference>
<dbReference type="InterPro" id="IPR036390">
    <property type="entry name" value="WH_DNA-bd_sf"/>
</dbReference>
<dbReference type="PANTHER" id="PTHR33164">
    <property type="entry name" value="TRANSCRIPTIONAL REGULATOR, MARR FAMILY"/>
    <property type="match status" value="1"/>
</dbReference>
<dbReference type="PANTHER" id="PTHR33164:SF43">
    <property type="entry name" value="HTH-TYPE TRANSCRIPTIONAL REPRESSOR YETL"/>
    <property type="match status" value="1"/>
</dbReference>
<reference evidence="2 3" key="1">
    <citation type="journal article" date="2014" name="Genome Announc.">
        <title>Draft Genome Sequence of Propane- and Butane-Oxidizing Actinobacterium Rhodococcus ruber IEGM 231.</title>
        <authorList>
            <person name="Ivshina I.B."/>
            <person name="Kuyukina M.S."/>
            <person name="Krivoruchko A.V."/>
            <person name="Barbe V."/>
            <person name="Fischer C."/>
        </authorList>
    </citation>
    <scope>NUCLEOTIDE SEQUENCE [LARGE SCALE GENOMIC DNA]</scope>
</reference>
<dbReference type="InterPro" id="IPR000835">
    <property type="entry name" value="HTH_MarR-typ"/>
</dbReference>
<dbReference type="OrthoDB" id="3215333at2"/>
<evidence type="ECO:0000256" key="1">
    <source>
        <dbReference type="SAM" id="MobiDB-lite"/>
    </source>
</evidence>
<accession>A0A098BUV9</accession>
<dbReference type="Gene3D" id="1.10.10.10">
    <property type="entry name" value="Winged helix-like DNA-binding domain superfamily/Winged helix DNA-binding domain"/>
    <property type="match status" value="1"/>
</dbReference>
<dbReference type="GO" id="GO:0006950">
    <property type="term" value="P:response to stress"/>
    <property type="evidence" value="ECO:0007669"/>
    <property type="project" value="TreeGrafter"/>
</dbReference>
<dbReference type="PRINTS" id="PR00598">
    <property type="entry name" value="HTHMARR"/>
</dbReference>
<dbReference type="PROSITE" id="PS50995">
    <property type="entry name" value="HTH_MARR_2"/>
    <property type="match status" value="1"/>
</dbReference>
<dbReference type="eggNOG" id="COG1846">
    <property type="taxonomic scope" value="Bacteria"/>
</dbReference>
<protein>
    <submittedName>
        <fullName evidence="2">Transcriptional regulator, MarR family</fullName>
    </submittedName>
</protein>
<dbReference type="Pfam" id="PF12802">
    <property type="entry name" value="MarR_2"/>
    <property type="match status" value="1"/>
</dbReference>
<dbReference type="InterPro" id="IPR039422">
    <property type="entry name" value="MarR/SlyA-like"/>
</dbReference>
<evidence type="ECO:0000313" key="3">
    <source>
        <dbReference type="Proteomes" id="UP000042997"/>
    </source>
</evidence>
<gene>
    <name evidence="2" type="ORF">RHRU231_840035</name>
</gene>
<dbReference type="AlphaFoldDB" id="A0A098BUV9"/>
<name>A0A098BUV9_9NOCA</name>
<feature type="region of interest" description="Disordered" evidence="1">
    <location>
        <begin position="148"/>
        <end position="170"/>
    </location>
</feature>
<evidence type="ECO:0000313" key="2">
    <source>
        <dbReference type="EMBL" id="CDZ91506.1"/>
    </source>
</evidence>
<dbReference type="SMART" id="SM00347">
    <property type="entry name" value="HTH_MARR"/>
    <property type="match status" value="1"/>
</dbReference>
<feature type="compositionally biased region" description="Polar residues" evidence="1">
    <location>
        <begin position="152"/>
        <end position="163"/>
    </location>
</feature>
<dbReference type="InterPro" id="IPR036388">
    <property type="entry name" value="WH-like_DNA-bd_sf"/>
</dbReference>
<dbReference type="GO" id="GO:0003700">
    <property type="term" value="F:DNA-binding transcription factor activity"/>
    <property type="evidence" value="ECO:0007669"/>
    <property type="project" value="InterPro"/>
</dbReference>
<dbReference type="RefSeq" id="WP_026137526.1">
    <property type="nucleotide sequence ID" value="NZ_CP024890.1"/>
</dbReference>